<comment type="similarity">
    <text evidence="1">Belongs to the FAM193 family.</text>
</comment>
<dbReference type="InterPro" id="IPR029717">
    <property type="entry name" value="FAM193"/>
</dbReference>
<feature type="domain" description="FAM193 C-terminal" evidence="5">
    <location>
        <begin position="500"/>
        <end position="554"/>
    </location>
</feature>
<evidence type="ECO:0000256" key="3">
    <source>
        <dbReference type="ARBA" id="ARBA00023054"/>
    </source>
</evidence>
<feature type="compositionally biased region" description="Basic residues" evidence="4">
    <location>
        <begin position="11"/>
        <end position="25"/>
    </location>
</feature>
<evidence type="ECO:0000313" key="6">
    <source>
        <dbReference type="EMBL" id="JAG26063.1"/>
    </source>
</evidence>
<dbReference type="InterPro" id="IPR031802">
    <property type="entry name" value="FAM193_C"/>
</dbReference>
<feature type="compositionally biased region" description="Basic and acidic residues" evidence="4">
    <location>
        <begin position="1"/>
        <end position="10"/>
    </location>
</feature>
<sequence length="557" mass="62231">MGKNYKETRERLRRLLHKKKTKRRAAPNVTVSDKNEKPVPAPVTPVTAPSAPVPGAAPPQAQNQELNKKSRSLEDLLDFIEGNESVCRNEKKAAKRARQKEKKLQLILQLKREEEERVRQLEEERLRKEREAEMLENLRKVAAKKKKSKKKKKNANNAEVPNPPHPQQKKTNFSLGQSGGSNPGAQMVTIKRVMEPHDSEPTVTITLRGATPKQDKVLYTLFNGKVCESLKNPPKGPKNPKDLKNIKETEKNTVSVKKVVPQKIQPLIPTTSRVESKVHKSNLSYQMPSRPSKELTNPTSIQISNAVTNMTKNGYHDFNFDGIKLPPGITITKVDPCHKKIKSTSKMEEDAKNQVSLKPVPKPPKKAPTPEVIIVSTNKLKQDANPTSRIVKPGDINKLSGSCSGTSKKQKKKKENDASSKSKMASSYPGLDIEIIKPSDDQAAAELCNQMSVLTINPYADCKGDEPEQPVKTSKKKRKKKKKSKAEGGADAEDWNTLENVFAPKDLDLNDGEIDDAERELEAFKLFCMQSVPLKRKEKVNLNLKDLVLKKKSVSCS</sequence>
<evidence type="ECO:0000256" key="2">
    <source>
        <dbReference type="ARBA" id="ARBA00022553"/>
    </source>
</evidence>
<reference evidence="6" key="1">
    <citation type="journal article" date="2014" name="PLoS ONE">
        <title>Transcriptome-Based Identification of ABC Transporters in the Western Tarnished Plant Bug Lygus hesperus.</title>
        <authorList>
            <person name="Hull J.J."/>
            <person name="Chaney K."/>
            <person name="Geib S.M."/>
            <person name="Fabrick J.A."/>
            <person name="Brent C.S."/>
            <person name="Walsh D."/>
            <person name="Lavine L.C."/>
        </authorList>
    </citation>
    <scope>NUCLEOTIDE SEQUENCE</scope>
</reference>
<keyword evidence="3" id="KW-0175">Coiled coil</keyword>
<feature type="region of interest" description="Disordered" evidence="4">
    <location>
        <begin position="460"/>
        <end position="497"/>
    </location>
</feature>
<dbReference type="PANTHER" id="PTHR15109:SF4">
    <property type="entry name" value="FAM193 C-TERMINAL DOMAIN-CONTAINING PROTEIN"/>
    <property type="match status" value="1"/>
</dbReference>
<feature type="compositionally biased region" description="Polar residues" evidence="4">
    <location>
        <begin position="281"/>
        <end position="297"/>
    </location>
</feature>
<accession>A0A0A9Y4M0</accession>
<dbReference type="AlphaFoldDB" id="A0A0A9Y4M0"/>
<reference evidence="6" key="2">
    <citation type="submission" date="2014-07" db="EMBL/GenBank/DDBJ databases">
        <authorList>
            <person name="Hull J."/>
        </authorList>
    </citation>
    <scope>NUCLEOTIDE SEQUENCE</scope>
</reference>
<dbReference type="EMBL" id="GBHO01017541">
    <property type="protein sequence ID" value="JAG26063.1"/>
    <property type="molecule type" value="Transcribed_RNA"/>
</dbReference>
<gene>
    <name evidence="6" type="ORF">CM83_60211</name>
</gene>
<organism evidence="6">
    <name type="scientific">Lygus hesperus</name>
    <name type="common">Western plant bug</name>
    <dbReference type="NCBI Taxonomy" id="30085"/>
    <lineage>
        <taxon>Eukaryota</taxon>
        <taxon>Metazoa</taxon>
        <taxon>Ecdysozoa</taxon>
        <taxon>Arthropoda</taxon>
        <taxon>Hexapoda</taxon>
        <taxon>Insecta</taxon>
        <taxon>Pterygota</taxon>
        <taxon>Neoptera</taxon>
        <taxon>Paraneoptera</taxon>
        <taxon>Hemiptera</taxon>
        <taxon>Heteroptera</taxon>
        <taxon>Panheteroptera</taxon>
        <taxon>Cimicomorpha</taxon>
        <taxon>Miridae</taxon>
        <taxon>Mirini</taxon>
        <taxon>Lygus</taxon>
    </lineage>
</organism>
<keyword evidence="2" id="KW-0597">Phosphoprotein</keyword>
<name>A0A0A9Y4M0_LYGHE</name>
<protein>
    <recommendedName>
        <fullName evidence="5">FAM193 C-terminal domain-containing protein</fullName>
    </recommendedName>
</protein>
<evidence type="ECO:0000256" key="1">
    <source>
        <dbReference type="ARBA" id="ARBA00009689"/>
    </source>
</evidence>
<proteinExistence type="inferred from homology"/>
<feature type="region of interest" description="Disordered" evidence="4">
    <location>
        <begin position="137"/>
        <end position="190"/>
    </location>
</feature>
<dbReference type="PANTHER" id="PTHR15109">
    <property type="entry name" value="AGAP004327-PA"/>
    <property type="match status" value="1"/>
</dbReference>
<feature type="compositionally biased region" description="Polar residues" evidence="4">
    <location>
        <begin position="375"/>
        <end position="388"/>
    </location>
</feature>
<feature type="region of interest" description="Disordered" evidence="4">
    <location>
        <begin position="1"/>
        <end position="67"/>
    </location>
</feature>
<feature type="compositionally biased region" description="Basic residues" evidence="4">
    <location>
        <begin position="141"/>
        <end position="154"/>
    </location>
</feature>
<evidence type="ECO:0000256" key="4">
    <source>
        <dbReference type="SAM" id="MobiDB-lite"/>
    </source>
</evidence>
<dbReference type="Pfam" id="PF15914">
    <property type="entry name" value="FAM193_C"/>
    <property type="match status" value="1"/>
</dbReference>
<feature type="compositionally biased region" description="Basic residues" evidence="4">
    <location>
        <begin position="473"/>
        <end position="484"/>
    </location>
</feature>
<evidence type="ECO:0000259" key="5">
    <source>
        <dbReference type="Pfam" id="PF15914"/>
    </source>
</evidence>
<feature type="region of interest" description="Disordered" evidence="4">
    <location>
        <begin position="272"/>
        <end position="297"/>
    </location>
</feature>
<feature type="region of interest" description="Disordered" evidence="4">
    <location>
        <begin position="343"/>
        <end position="427"/>
    </location>
</feature>